<evidence type="ECO:0000259" key="1">
    <source>
        <dbReference type="Pfam" id="PF01796"/>
    </source>
</evidence>
<sequence length="132" mass="14552">MSRPLPRATAETAPFWESCAEEKLRYQRCARCGAVQLIPRALCSECQSLDLNWLDSDRRGSVLTFTIVYRAPSESFRSELPYAIALVDMDEGFRLMVNVSGGASAALQIGSRVSIGFRQLDGIAVPHAEVVE</sequence>
<dbReference type="OrthoDB" id="5514845at2"/>
<dbReference type="DNASU" id="4010372"/>
<dbReference type="InterPro" id="IPR022002">
    <property type="entry name" value="ChsH2_Znr"/>
</dbReference>
<dbReference type="PANTHER" id="PTHR34075">
    <property type="entry name" value="BLR3430 PROTEIN"/>
    <property type="match status" value="1"/>
</dbReference>
<name>Q13GQ1_PARXL</name>
<dbReference type="KEGG" id="bxe:Bxe_C0859"/>
<dbReference type="InterPro" id="IPR002878">
    <property type="entry name" value="ChsH2_C"/>
</dbReference>
<dbReference type="PATRIC" id="fig|266265.5.peg.8624"/>
<keyword evidence="4" id="KW-1185">Reference proteome</keyword>
<organism evidence="3 4">
    <name type="scientific">Paraburkholderia xenovorans (strain LB400)</name>
    <dbReference type="NCBI Taxonomy" id="266265"/>
    <lineage>
        <taxon>Bacteria</taxon>
        <taxon>Pseudomonadati</taxon>
        <taxon>Pseudomonadota</taxon>
        <taxon>Betaproteobacteria</taxon>
        <taxon>Burkholderiales</taxon>
        <taxon>Burkholderiaceae</taxon>
        <taxon>Paraburkholderia</taxon>
    </lineage>
</organism>
<feature type="domain" description="ChsH2 C-terminal OB-fold" evidence="1">
    <location>
        <begin position="54"/>
        <end position="118"/>
    </location>
</feature>
<dbReference type="eggNOG" id="COG1545">
    <property type="taxonomic scope" value="Bacteria"/>
</dbReference>
<evidence type="ECO:0000313" key="4">
    <source>
        <dbReference type="Proteomes" id="UP000001817"/>
    </source>
</evidence>
<reference evidence="3 4" key="1">
    <citation type="journal article" date="2006" name="Proc. Natl. Acad. Sci. U.S.A.">
        <title>Burkholderia xenovorans LB400 harbors a multi-replicon, 9.73-Mbp genome shaped for versatility.</title>
        <authorList>
            <person name="Chain P.S."/>
            <person name="Denef V.J."/>
            <person name="Konstantinidis K.T."/>
            <person name="Vergez L.M."/>
            <person name="Agullo L."/>
            <person name="Reyes V.L."/>
            <person name="Hauser L."/>
            <person name="Cordova M."/>
            <person name="Gomez L."/>
            <person name="Gonzalez M."/>
            <person name="Land M."/>
            <person name="Lao V."/>
            <person name="Larimer F."/>
            <person name="LiPuma J.J."/>
            <person name="Mahenthiralingam E."/>
            <person name="Malfatti S.A."/>
            <person name="Marx C.J."/>
            <person name="Parnell J.J."/>
            <person name="Ramette A."/>
            <person name="Richardson P."/>
            <person name="Seeger M."/>
            <person name="Smith D."/>
            <person name="Spilker T."/>
            <person name="Sul W.J."/>
            <person name="Tsoi T.V."/>
            <person name="Ulrich L.E."/>
            <person name="Zhulin I.B."/>
            <person name="Tiedje J.M."/>
        </authorList>
    </citation>
    <scope>NUCLEOTIDE SEQUENCE [LARGE SCALE GENOMIC DNA]</scope>
    <source>
        <strain evidence="3 4">LB400</strain>
    </source>
</reference>
<dbReference type="AlphaFoldDB" id="Q13GQ1"/>
<evidence type="ECO:0000313" key="3">
    <source>
        <dbReference type="EMBL" id="ABE36738.1"/>
    </source>
</evidence>
<dbReference type="SMR" id="Q13GQ1"/>
<proteinExistence type="predicted"/>
<dbReference type="STRING" id="266265.Bxe_C0859"/>
<evidence type="ECO:0008006" key="5">
    <source>
        <dbReference type="Google" id="ProtNLM"/>
    </source>
</evidence>
<dbReference type="Pfam" id="PF01796">
    <property type="entry name" value="OB_ChsH2_C"/>
    <property type="match status" value="1"/>
</dbReference>
<dbReference type="InterPro" id="IPR012340">
    <property type="entry name" value="NA-bd_OB-fold"/>
</dbReference>
<accession>Q13GQ1</accession>
<feature type="domain" description="ChsH2 rubredoxin-like zinc ribbon" evidence="2">
    <location>
        <begin position="16"/>
        <end position="51"/>
    </location>
</feature>
<dbReference type="Gene3D" id="6.10.30.10">
    <property type="match status" value="1"/>
</dbReference>
<gene>
    <name evidence="3" type="ORF">Bxe_C0859</name>
</gene>
<dbReference type="SUPFAM" id="SSF50249">
    <property type="entry name" value="Nucleic acid-binding proteins"/>
    <property type="match status" value="1"/>
</dbReference>
<dbReference type="KEGG" id="bxb:DR64_7587"/>
<dbReference type="InterPro" id="IPR052513">
    <property type="entry name" value="Thioester_dehydratase-like"/>
</dbReference>
<dbReference type="Pfam" id="PF12172">
    <property type="entry name" value="zf-ChsH2"/>
    <property type="match status" value="1"/>
</dbReference>
<dbReference type="Proteomes" id="UP000001817">
    <property type="component" value="Chromosome 3"/>
</dbReference>
<dbReference type="EMBL" id="CP000272">
    <property type="protein sequence ID" value="ABE36738.1"/>
    <property type="molecule type" value="Genomic_DNA"/>
</dbReference>
<evidence type="ECO:0000259" key="2">
    <source>
        <dbReference type="Pfam" id="PF12172"/>
    </source>
</evidence>
<dbReference type="PANTHER" id="PTHR34075:SF5">
    <property type="entry name" value="BLR3430 PROTEIN"/>
    <property type="match status" value="1"/>
</dbReference>
<protein>
    <recommendedName>
        <fullName evidence="5">DUF35 domain-containing protein</fullName>
    </recommendedName>
</protein>
<dbReference type="RefSeq" id="WP_011493989.1">
    <property type="nucleotide sequence ID" value="NC_007953.1"/>
</dbReference>